<proteinExistence type="predicted"/>
<name>A0ABS9SFW0_9BACT</name>
<dbReference type="EMBL" id="JAKWBL010000001">
    <property type="protein sequence ID" value="MCH5597251.1"/>
    <property type="molecule type" value="Genomic_DNA"/>
</dbReference>
<accession>A0ABS9SFW0</accession>
<gene>
    <name evidence="1" type="ORF">MKP09_04715</name>
</gene>
<organism evidence="1 2">
    <name type="scientific">Niabella ginsengisoli</name>
    <dbReference type="NCBI Taxonomy" id="522298"/>
    <lineage>
        <taxon>Bacteria</taxon>
        <taxon>Pseudomonadati</taxon>
        <taxon>Bacteroidota</taxon>
        <taxon>Chitinophagia</taxon>
        <taxon>Chitinophagales</taxon>
        <taxon>Chitinophagaceae</taxon>
        <taxon>Niabella</taxon>
    </lineage>
</organism>
<keyword evidence="2" id="KW-1185">Reference proteome</keyword>
<sequence>MSDLVKDKFIDIEDPNFQRYKVLASFKYLEQIVMTINISEEIKNEIPE</sequence>
<comment type="caution">
    <text evidence="1">The sequence shown here is derived from an EMBL/GenBank/DDBJ whole genome shotgun (WGS) entry which is preliminary data.</text>
</comment>
<evidence type="ECO:0000313" key="2">
    <source>
        <dbReference type="Proteomes" id="UP001202248"/>
    </source>
</evidence>
<dbReference type="Proteomes" id="UP001202248">
    <property type="component" value="Unassembled WGS sequence"/>
</dbReference>
<dbReference type="RefSeq" id="WP_240826648.1">
    <property type="nucleotide sequence ID" value="NZ_JAKWBL010000001.1"/>
</dbReference>
<evidence type="ECO:0000313" key="1">
    <source>
        <dbReference type="EMBL" id="MCH5597251.1"/>
    </source>
</evidence>
<reference evidence="1 2" key="1">
    <citation type="submission" date="2022-02" db="EMBL/GenBank/DDBJ databases">
        <authorList>
            <person name="Min J."/>
        </authorList>
    </citation>
    <scope>NUCLEOTIDE SEQUENCE [LARGE SCALE GENOMIC DNA]</scope>
    <source>
        <strain evidence="1 2">GR10-1</strain>
    </source>
</reference>
<protein>
    <submittedName>
        <fullName evidence="1">Uncharacterized protein</fullName>
    </submittedName>
</protein>